<evidence type="ECO:0000259" key="2">
    <source>
        <dbReference type="Pfam" id="PF00535"/>
    </source>
</evidence>
<name>A0ABZ1CD18_9BACT</name>
<accession>A0ABZ1CD18</accession>
<dbReference type="InterPro" id="IPR001173">
    <property type="entry name" value="Glyco_trans_2-like"/>
</dbReference>
<dbReference type="Pfam" id="PF26629">
    <property type="entry name" value="GT2_TM_C"/>
    <property type="match status" value="1"/>
</dbReference>
<dbReference type="PANTHER" id="PTHR48090:SF7">
    <property type="entry name" value="RFBJ PROTEIN"/>
    <property type="match status" value="1"/>
</dbReference>
<evidence type="ECO:0000313" key="4">
    <source>
        <dbReference type="EMBL" id="WRQ88509.1"/>
    </source>
</evidence>
<dbReference type="Pfam" id="PF00535">
    <property type="entry name" value="Glycos_transf_2"/>
    <property type="match status" value="1"/>
</dbReference>
<evidence type="ECO:0000313" key="5">
    <source>
        <dbReference type="Proteomes" id="UP000738431"/>
    </source>
</evidence>
<proteinExistence type="predicted"/>
<sequence length="389" mass="41662">MTDSTDIELTLLMPCLNEALTLPSCLAECQEIIDRLGVSAEILIADNGSTDGSQAIAAAAGARVVPVTQRGYGHALNTGIQSARGRYVIMADADGSYDFRECGPMLDALRAGADIAMGNRFAGGIQPGAMPWKNRYIGNPVLSFLGRLFFKIPTRDFHCGLRGGSKAALTGLDLRTGGMEFASEMVIKASLSGLKMVETPVSLRPDGRDRPPHLRPWRDGWRHLRFMLLFSPRWLFLLPGLALLAAGLTGFATLLRGPLDLGGVVLDVHTLLYAAAAILCGFQAVAFAVISKVFVHEAGLAPGSRDENSPPPFAGFTLERGIVAAVALGALGLGLSIEAVLQWSQTSFGELSPTRILRWVVPGVTCMVLSLQVALAGFFVDMMRLRLRR</sequence>
<dbReference type="RefSeq" id="WP_221032945.1">
    <property type="nucleotide sequence ID" value="NZ_CP139781.1"/>
</dbReference>
<feature type="domain" description="Low-salt glycan biosynthesis hexosyltransferase Agl6 C-terminal transmembrane region" evidence="3">
    <location>
        <begin position="290"/>
        <end position="383"/>
    </location>
</feature>
<dbReference type="SUPFAM" id="SSF53448">
    <property type="entry name" value="Nucleotide-diphospho-sugar transferases"/>
    <property type="match status" value="1"/>
</dbReference>
<feature type="domain" description="Glycosyltransferase 2-like" evidence="2">
    <location>
        <begin position="11"/>
        <end position="169"/>
    </location>
</feature>
<feature type="transmembrane region" description="Helical" evidence="1">
    <location>
        <begin position="322"/>
        <end position="344"/>
    </location>
</feature>
<dbReference type="InterPro" id="IPR029044">
    <property type="entry name" value="Nucleotide-diphossugar_trans"/>
</dbReference>
<keyword evidence="1" id="KW-0472">Membrane</keyword>
<keyword evidence="1" id="KW-0812">Transmembrane</keyword>
<reference evidence="4 5" key="2">
    <citation type="submission" date="2023-12" db="EMBL/GenBank/DDBJ databases">
        <title>Description of an unclassified Opitutus bacterium of Verrucomicrobiota.</title>
        <authorList>
            <person name="Zhang D.-F."/>
        </authorList>
    </citation>
    <scope>NUCLEOTIDE SEQUENCE [LARGE SCALE GENOMIC DNA]</scope>
    <source>
        <strain evidence="4 5">WL0086</strain>
    </source>
</reference>
<feature type="transmembrane region" description="Helical" evidence="1">
    <location>
        <begin position="234"/>
        <end position="252"/>
    </location>
</feature>
<dbReference type="Proteomes" id="UP000738431">
    <property type="component" value="Chromosome"/>
</dbReference>
<feature type="transmembrane region" description="Helical" evidence="1">
    <location>
        <begin position="356"/>
        <end position="380"/>
    </location>
</feature>
<keyword evidence="1" id="KW-1133">Transmembrane helix</keyword>
<dbReference type="CDD" id="cd04179">
    <property type="entry name" value="DPM_DPG-synthase_like"/>
    <property type="match status" value="1"/>
</dbReference>
<organism evidence="4 5">
    <name type="scientific">Actomonas aquatica</name>
    <dbReference type="NCBI Taxonomy" id="2866162"/>
    <lineage>
        <taxon>Bacteria</taxon>
        <taxon>Pseudomonadati</taxon>
        <taxon>Verrucomicrobiota</taxon>
        <taxon>Opitutia</taxon>
        <taxon>Opitutales</taxon>
        <taxon>Opitutaceae</taxon>
        <taxon>Actomonas</taxon>
    </lineage>
</organism>
<feature type="transmembrane region" description="Helical" evidence="1">
    <location>
        <begin position="272"/>
        <end position="295"/>
    </location>
</feature>
<dbReference type="Gene3D" id="3.90.550.10">
    <property type="entry name" value="Spore Coat Polysaccharide Biosynthesis Protein SpsA, Chain A"/>
    <property type="match status" value="1"/>
</dbReference>
<dbReference type="InterPro" id="IPR050256">
    <property type="entry name" value="Glycosyltransferase_2"/>
</dbReference>
<dbReference type="EMBL" id="CP139781">
    <property type="protein sequence ID" value="WRQ88509.1"/>
    <property type="molecule type" value="Genomic_DNA"/>
</dbReference>
<gene>
    <name evidence="4" type="ORF">K1X11_003780</name>
</gene>
<keyword evidence="5" id="KW-1185">Reference proteome</keyword>
<evidence type="ECO:0000256" key="1">
    <source>
        <dbReference type="SAM" id="Phobius"/>
    </source>
</evidence>
<reference evidence="4 5" key="1">
    <citation type="submission" date="2021-08" db="EMBL/GenBank/DDBJ databases">
        <authorList>
            <person name="Zhang D."/>
            <person name="Zhang A."/>
            <person name="Wang L."/>
        </authorList>
    </citation>
    <scope>NUCLEOTIDE SEQUENCE [LARGE SCALE GENOMIC DNA]</scope>
    <source>
        <strain evidence="4 5">WL0086</strain>
    </source>
</reference>
<dbReference type="InterPro" id="IPR058718">
    <property type="entry name" value="Agl6_TM_C"/>
</dbReference>
<evidence type="ECO:0000259" key="3">
    <source>
        <dbReference type="Pfam" id="PF26629"/>
    </source>
</evidence>
<dbReference type="PANTHER" id="PTHR48090">
    <property type="entry name" value="UNDECAPRENYL-PHOSPHATE 4-DEOXY-4-FORMAMIDO-L-ARABINOSE TRANSFERASE-RELATED"/>
    <property type="match status" value="1"/>
</dbReference>
<protein>
    <submittedName>
        <fullName evidence="4">Glycosyltransferase family 2 protein</fullName>
    </submittedName>
</protein>